<evidence type="ECO:0000256" key="3">
    <source>
        <dbReference type="ARBA" id="ARBA00022448"/>
    </source>
</evidence>
<feature type="transmembrane region" description="Helical" evidence="11">
    <location>
        <begin position="450"/>
        <end position="469"/>
    </location>
</feature>
<evidence type="ECO:0000259" key="14">
    <source>
        <dbReference type="Pfam" id="PF02932"/>
    </source>
</evidence>
<keyword evidence="9 11" id="KW-0472">Membrane</keyword>
<comment type="subcellular location">
    <subcellularLocation>
        <location evidence="2">Cell membrane</location>
    </subcellularLocation>
    <subcellularLocation>
        <location evidence="1">Membrane</location>
        <topology evidence="1">Multi-pass membrane protein</topology>
    </subcellularLocation>
</comment>
<dbReference type="InterPro" id="IPR006029">
    <property type="entry name" value="Neurotrans-gated_channel_TM"/>
</dbReference>
<feature type="region of interest" description="Disordered" evidence="12">
    <location>
        <begin position="398"/>
        <end position="437"/>
    </location>
</feature>
<dbReference type="EMBL" id="CALNXI010000366">
    <property type="protein sequence ID" value="CAH3025687.1"/>
    <property type="molecule type" value="Genomic_DNA"/>
</dbReference>
<name>A0ABN8MCY3_9CNID</name>
<dbReference type="InterPro" id="IPR038050">
    <property type="entry name" value="Neuro_actylchol_rec"/>
</dbReference>
<feature type="compositionally biased region" description="Polar residues" evidence="12">
    <location>
        <begin position="424"/>
        <end position="437"/>
    </location>
</feature>
<dbReference type="Gene3D" id="2.70.170.10">
    <property type="entry name" value="Neurotransmitter-gated ion-channel ligand-binding domain"/>
    <property type="match status" value="1"/>
</dbReference>
<feature type="transmembrane region" description="Helical" evidence="11">
    <location>
        <begin position="274"/>
        <end position="298"/>
    </location>
</feature>
<feature type="transmembrane region" description="Helical" evidence="11">
    <location>
        <begin position="340"/>
        <end position="361"/>
    </location>
</feature>
<evidence type="ECO:0000313" key="16">
    <source>
        <dbReference type="Proteomes" id="UP001159427"/>
    </source>
</evidence>
<dbReference type="Gene3D" id="1.20.58.390">
    <property type="entry name" value="Neurotransmitter-gated ion-channel transmembrane domain"/>
    <property type="match status" value="1"/>
</dbReference>
<evidence type="ECO:0000256" key="1">
    <source>
        <dbReference type="ARBA" id="ARBA00004141"/>
    </source>
</evidence>
<dbReference type="SUPFAM" id="SSF63712">
    <property type="entry name" value="Nicotinic receptor ligand binding domain-like"/>
    <property type="match status" value="1"/>
</dbReference>
<evidence type="ECO:0000256" key="2">
    <source>
        <dbReference type="ARBA" id="ARBA00004236"/>
    </source>
</evidence>
<evidence type="ECO:0000256" key="12">
    <source>
        <dbReference type="SAM" id="MobiDB-lite"/>
    </source>
</evidence>
<keyword evidence="16" id="KW-1185">Reference proteome</keyword>
<evidence type="ECO:0000259" key="13">
    <source>
        <dbReference type="Pfam" id="PF02931"/>
    </source>
</evidence>
<organism evidence="15 16">
    <name type="scientific">Porites evermanni</name>
    <dbReference type="NCBI Taxonomy" id="104178"/>
    <lineage>
        <taxon>Eukaryota</taxon>
        <taxon>Metazoa</taxon>
        <taxon>Cnidaria</taxon>
        <taxon>Anthozoa</taxon>
        <taxon>Hexacorallia</taxon>
        <taxon>Scleractinia</taxon>
        <taxon>Fungiina</taxon>
        <taxon>Poritidae</taxon>
        <taxon>Porites</taxon>
    </lineage>
</organism>
<keyword evidence="7 11" id="KW-1133">Transmembrane helix</keyword>
<feature type="domain" description="Neurotransmitter-gated ion-channel transmembrane" evidence="14">
    <location>
        <begin position="283"/>
        <end position="388"/>
    </location>
</feature>
<evidence type="ECO:0000256" key="11">
    <source>
        <dbReference type="RuleBase" id="RU000687"/>
    </source>
</evidence>
<evidence type="ECO:0000256" key="4">
    <source>
        <dbReference type="ARBA" id="ARBA00022475"/>
    </source>
</evidence>
<keyword evidence="3 11" id="KW-0813">Transport</keyword>
<dbReference type="SUPFAM" id="SSF90112">
    <property type="entry name" value="Neurotransmitter-gated ion-channel transmembrane pore"/>
    <property type="match status" value="1"/>
</dbReference>
<keyword evidence="5 11" id="KW-0812">Transmembrane</keyword>
<evidence type="ECO:0000256" key="6">
    <source>
        <dbReference type="ARBA" id="ARBA00022729"/>
    </source>
</evidence>
<dbReference type="InterPro" id="IPR036719">
    <property type="entry name" value="Neuro-gated_channel_TM_sf"/>
</dbReference>
<dbReference type="Proteomes" id="UP001159427">
    <property type="component" value="Unassembled WGS sequence"/>
</dbReference>
<evidence type="ECO:0000256" key="7">
    <source>
        <dbReference type="ARBA" id="ARBA00022989"/>
    </source>
</evidence>
<dbReference type="CDD" id="cd19049">
    <property type="entry name" value="LGIC_TM_anion"/>
    <property type="match status" value="1"/>
</dbReference>
<dbReference type="InterPro" id="IPR036734">
    <property type="entry name" value="Neur_chan_lig-bd_sf"/>
</dbReference>
<evidence type="ECO:0000256" key="10">
    <source>
        <dbReference type="ARBA" id="ARBA00023303"/>
    </source>
</evidence>
<evidence type="ECO:0000313" key="15">
    <source>
        <dbReference type="EMBL" id="CAH3025687.1"/>
    </source>
</evidence>
<keyword evidence="4" id="KW-1003">Cell membrane</keyword>
<reference evidence="15 16" key="1">
    <citation type="submission" date="2022-05" db="EMBL/GenBank/DDBJ databases">
        <authorList>
            <consortium name="Genoscope - CEA"/>
            <person name="William W."/>
        </authorList>
    </citation>
    <scope>NUCLEOTIDE SEQUENCE [LARGE SCALE GENOMIC DNA]</scope>
</reference>
<accession>A0ABN8MCY3</accession>
<dbReference type="PROSITE" id="PS00236">
    <property type="entry name" value="NEUROTR_ION_CHANNEL"/>
    <property type="match status" value="1"/>
</dbReference>
<feature type="domain" description="Neurotransmitter-gated ion-channel ligand-binding" evidence="13">
    <location>
        <begin position="76"/>
        <end position="273"/>
    </location>
</feature>
<dbReference type="PANTHER" id="PTHR18945">
    <property type="entry name" value="NEUROTRANSMITTER GATED ION CHANNEL"/>
    <property type="match status" value="1"/>
</dbReference>
<dbReference type="InterPro" id="IPR006201">
    <property type="entry name" value="Neur_channel"/>
</dbReference>
<dbReference type="CDD" id="cd18990">
    <property type="entry name" value="LGIC_ECD_GABAAR"/>
    <property type="match status" value="1"/>
</dbReference>
<dbReference type="InterPro" id="IPR006028">
    <property type="entry name" value="GABAA/Glycine_rcpt"/>
</dbReference>
<dbReference type="InterPro" id="IPR006202">
    <property type="entry name" value="Neur_chan_lig-bd"/>
</dbReference>
<evidence type="ECO:0000256" key="8">
    <source>
        <dbReference type="ARBA" id="ARBA00023065"/>
    </source>
</evidence>
<feature type="transmembrane region" description="Helical" evidence="11">
    <location>
        <begin position="50"/>
        <end position="70"/>
    </location>
</feature>
<keyword evidence="8 11" id="KW-0406">Ion transport</keyword>
<keyword evidence="10 11" id="KW-0407">Ion channel</keyword>
<dbReference type="Pfam" id="PF02931">
    <property type="entry name" value="Neur_chan_LBD"/>
    <property type="match status" value="1"/>
</dbReference>
<feature type="transmembrane region" description="Helical" evidence="11">
    <location>
        <begin position="307"/>
        <end position="328"/>
    </location>
</feature>
<gene>
    <name evidence="15" type="ORF">PEVE_00026873</name>
</gene>
<dbReference type="InterPro" id="IPR018000">
    <property type="entry name" value="Neurotransmitter_ion_chnl_CS"/>
</dbReference>
<protein>
    <submittedName>
        <fullName evidence="15">Uncharacterized protein</fullName>
    </submittedName>
</protein>
<sequence>MAVQQRKSSYLSNGEAVQRDIKESLARDKKSLERCKSCDCGKTIDRTSRFLFPFAFVLFNAFYCSTGGLARNTTQELLFSNYDKDVRPNDGVAPVLLKLDLYVESFANIAEANMEYTVFGYLRHYWTDKRFAGKSNKTIRLQGSTIEHVWTPDTYVSNSRESNMRVKDSESQSVVEIYPNGGVFYSKGVKIVASCDMKLENFPMDTQKCMLIFGSYGHNTEGLIYKWKGDTVSVEKKSIAQFDVKRVQLTSYNVTYISGTFSILRVTFTFKRRIGYYVIQVFFPDILVVTISWIIFWLDQDDMGGRVGLGITTLLTIMFLLGSVNMSLPHVSYPKAIDWYLIGSFLFVFLVLMECILVYILRPRKPQRKNSNQKKVNGLEIDSINNLQDLPGMENIPLKQRDQHDRSNGEPVQSGVDDEMTGGAPTTTQKGFESSASCDCGKTVDRASRFLFPFVFVVFNVFYWCQFLIE</sequence>
<dbReference type="PRINTS" id="PR00253">
    <property type="entry name" value="GABAARECEPTR"/>
</dbReference>
<feature type="compositionally biased region" description="Basic and acidic residues" evidence="12">
    <location>
        <begin position="399"/>
        <end position="408"/>
    </location>
</feature>
<dbReference type="Pfam" id="PF02932">
    <property type="entry name" value="Neur_chan_memb"/>
    <property type="match status" value="1"/>
</dbReference>
<comment type="caution">
    <text evidence="15">The sequence shown here is derived from an EMBL/GenBank/DDBJ whole genome shotgun (WGS) entry which is preliminary data.</text>
</comment>
<keyword evidence="6" id="KW-0732">Signal</keyword>
<evidence type="ECO:0000256" key="9">
    <source>
        <dbReference type="ARBA" id="ARBA00023136"/>
    </source>
</evidence>
<dbReference type="PRINTS" id="PR00252">
    <property type="entry name" value="NRIONCHANNEL"/>
</dbReference>
<evidence type="ECO:0000256" key="5">
    <source>
        <dbReference type="ARBA" id="ARBA00022692"/>
    </source>
</evidence>
<dbReference type="NCBIfam" id="TIGR00860">
    <property type="entry name" value="LIC"/>
    <property type="match status" value="1"/>
</dbReference>
<comment type="similarity">
    <text evidence="11">Belongs to the ligand-gated ion channel (TC 1.A.9) family.</text>
</comment>
<proteinExistence type="inferred from homology"/>